<dbReference type="Proteomes" id="UP000561011">
    <property type="component" value="Unassembled WGS sequence"/>
</dbReference>
<comment type="caution">
    <text evidence="4">The sequence shown here is derived from an EMBL/GenBank/DDBJ whole genome shotgun (WGS) entry which is preliminary data.</text>
</comment>
<dbReference type="SMART" id="SM01012">
    <property type="entry name" value="ANTAR"/>
    <property type="match status" value="1"/>
</dbReference>
<dbReference type="Gene3D" id="3.30.450.40">
    <property type="match status" value="1"/>
</dbReference>
<dbReference type="Gene3D" id="1.10.10.10">
    <property type="entry name" value="Winged helix-like DNA-binding domain superfamily/Winged helix DNA-binding domain"/>
    <property type="match status" value="1"/>
</dbReference>
<evidence type="ECO:0000313" key="4">
    <source>
        <dbReference type="EMBL" id="NYS92752.1"/>
    </source>
</evidence>
<dbReference type="InterPro" id="IPR036388">
    <property type="entry name" value="WH-like_DNA-bd_sf"/>
</dbReference>
<organism evidence="4 5">
    <name type="scientific">Sanguibacter inulinus</name>
    <dbReference type="NCBI Taxonomy" id="60922"/>
    <lineage>
        <taxon>Bacteria</taxon>
        <taxon>Bacillati</taxon>
        <taxon>Actinomycetota</taxon>
        <taxon>Actinomycetes</taxon>
        <taxon>Micrococcales</taxon>
        <taxon>Sanguibacteraceae</taxon>
        <taxon>Sanguibacter</taxon>
    </lineage>
</organism>
<protein>
    <submittedName>
        <fullName evidence="4">GAF and ANTAR domain-containing protein</fullName>
    </submittedName>
</protein>
<dbReference type="EMBL" id="JACBYE010000007">
    <property type="protein sequence ID" value="NYS92752.1"/>
    <property type="molecule type" value="Genomic_DNA"/>
</dbReference>
<dbReference type="InterPro" id="IPR029016">
    <property type="entry name" value="GAF-like_dom_sf"/>
</dbReference>
<proteinExistence type="predicted"/>
<reference evidence="4 5" key="1">
    <citation type="submission" date="2020-07" db="EMBL/GenBank/DDBJ databases">
        <title>MOT database genomes.</title>
        <authorList>
            <person name="Joseph S."/>
            <person name="Aduse-Opoku J."/>
            <person name="Hashim A."/>
            <person name="Wade W."/>
            <person name="Curtis M."/>
        </authorList>
    </citation>
    <scope>NUCLEOTIDE SEQUENCE [LARGE SCALE GENOMIC DNA]</scope>
    <source>
        <strain evidence="4 5">DSM 100099</strain>
    </source>
</reference>
<evidence type="ECO:0000259" key="3">
    <source>
        <dbReference type="SMART" id="SM01012"/>
    </source>
</evidence>
<dbReference type="AlphaFoldDB" id="A0A853ESQ3"/>
<dbReference type="SUPFAM" id="SSF55781">
    <property type="entry name" value="GAF domain-like"/>
    <property type="match status" value="1"/>
</dbReference>
<accession>A0A853ESQ3</accession>
<keyword evidence="2" id="KW-0804">Transcription</keyword>
<dbReference type="GO" id="GO:0003723">
    <property type="term" value="F:RNA binding"/>
    <property type="evidence" value="ECO:0007669"/>
    <property type="project" value="InterPro"/>
</dbReference>
<dbReference type="InterPro" id="IPR005561">
    <property type="entry name" value="ANTAR"/>
</dbReference>
<keyword evidence="1" id="KW-0805">Transcription regulation</keyword>
<dbReference type="RefSeq" id="WP_179912552.1">
    <property type="nucleotide sequence ID" value="NZ_JACBYE010000007.1"/>
</dbReference>
<dbReference type="Pfam" id="PF03861">
    <property type="entry name" value="ANTAR"/>
    <property type="match status" value="1"/>
</dbReference>
<sequence length="235" mass="24911">MDDVSILAELATHMSQVPPSDSLPVRLCRAAVMMLSADGGSIVLTPDSMPAFPLAASNTVARRIESVQEIFDAGPTRSARETANLAEVSVVTASATPSLVMDELRHAAGDVTISAYPMRVAGEVLGVLAVYTSRRRALSRPPEDAQTLADIVGAALLQSMDADPTDLVAWPARARVHQATGMVVAQLRVSPEDALTLIRARAYAQGTTIEAVSDDLVSRRLNFASDDDSTGRERS</sequence>
<evidence type="ECO:0000256" key="2">
    <source>
        <dbReference type="ARBA" id="ARBA00023163"/>
    </source>
</evidence>
<feature type="domain" description="ANTAR" evidence="3">
    <location>
        <begin position="134"/>
        <end position="217"/>
    </location>
</feature>
<evidence type="ECO:0000313" key="5">
    <source>
        <dbReference type="Proteomes" id="UP000561011"/>
    </source>
</evidence>
<evidence type="ECO:0000256" key="1">
    <source>
        <dbReference type="ARBA" id="ARBA00023015"/>
    </source>
</evidence>
<gene>
    <name evidence="4" type="ORF">HZZ10_04315</name>
</gene>
<name>A0A853ESQ3_9MICO</name>
<keyword evidence="5" id="KW-1185">Reference proteome</keyword>